<dbReference type="InterPro" id="IPR013154">
    <property type="entry name" value="ADH-like_N"/>
</dbReference>
<dbReference type="GO" id="GO:0005829">
    <property type="term" value="C:cytosol"/>
    <property type="evidence" value="ECO:0007669"/>
    <property type="project" value="TreeGrafter"/>
</dbReference>
<dbReference type="SUPFAM" id="SSF50129">
    <property type="entry name" value="GroES-like"/>
    <property type="match status" value="1"/>
</dbReference>
<dbReference type="GO" id="GO:0003730">
    <property type="term" value="F:mRNA 3'-UTR binding"/>
    <property type="evidence" value="ECO:0007669"/>
    <property type="project" value="TreeGrafter"/>
</dbReference>
<dbReference type="Proteomes" id="UP000283509">
    <property type="component" value="Unassembled WGS sequence"/>
</dbReference>
<keyword evidence="4" id="KW-1185">Reference proteome</keyword>
<keyword evidence="1" id="KW-0521">NADP</keyword>
<reference evidence="3 4" key="2">
    <citation type="submission" date="2019-01" db="EMBL/GenBank/DDBJ databases">
        <title>The decoding of complex shrimp genome reveals the adaptation for benthos swimmer, frequently molting mechanism and breeding impact on genome.</title>
        <authorList>
            <person name="Sun Y."/>
            <person name="Gao Y."/>
            <person name="Yu Y."/>
        </authorList>
    </citation>
    <scope>NUCLEOTIDE SEQUENCE [LARGE SCALE GENOMIC DNA]</scope>
    <source>
        <tissue evidence="3">Muscle</tissue>
    </source>
</reference>
<dbReference type="CDD" id="cd08253">
    <property type="entry name" value="zeta_crystallin"/>
    <property type="match status" value="1"/>
</dbReference>
<dbReference type="STRING" id="6689.A0A423TET8"/>
<reference evidence="3 4" key="1">
    <citation type="submission" date="2018-04" db="EMBL/GenBank/DDBJ databases">
        <authorList>
            <person name="Zhang X."/>
            <person name="Yuan J."/>
            <person name="Li F."/>
            <person name="Xiang J."/>
        </authorList>
    </citation>
    <scope>NUCLEOTIDE SEQUENCE [LARGE SCALE GENOMIC DNA]</scope>
    <source>
        <tissue evidence="3">Muscle</tissue>
    </source>
</reference>
<name>A0A423TET8_PENVA</name>
<organism evidence="3 4">
    <name type="scientific">Penaeus vannamei</name>
    <name type="common">Whiteleg shrimp</name>
    <name type="synonym">Litopenaeus vannamei</name>
    <dbReference type="NCBI Taxonomy" id="6689"/>
    <lineage>
        <taxon>Eukaryota</taxon>
        <taxon>Metazoa</taxon>
        <taxon>Ecdysozoa</taxon>
        <taxon>Arthropoda</taxon>
        <taxon>Crustacea</taxon>
        <taxon>Multicrustacea</taxon>
        <taxon>Malacostraca</taxon>
        <taxon>Eumalacostraca</taxon>
        <taxon>Eucarida</taxon>
        <taxon>Decapoda</taxon>
        <taxon>Dendrobranchiata</taxon>
        <taxon>Penaeoidea</taxon>
        <taxon>Penaeidae</taxon>
        <taxon>Penaeus</taxon>
    </lineage>
</organism>
<dbReference type="InterPro" id="IPR013149">
    <property type="entry name" value="ADH-like_C"/>
</dbReference>
<dbReference type="InterPro" id="IPR036291">
    <property type="entry name" value="NAD(P)-bd_dom_sf"/>
</dbReference>
<evidence type="ECO:0000313" key="3">
    <source>
        <dbReference type="EMBL" id="ROT74973.1"/>
    </source>
</evidence>
<dbReference type="Pfam" id="PF08240">
    <property type="entry name" value="ADH_N"/>
    <property type="match status" value="1"/>
</dbReference>
<dbReference type="Gene3D" id="3.90.180.10">
    <property type="entry name" value="Medium-chain alcohol dehydrogenases, catalytic domain"/>
    <property type="match status" value="2"/>
</dbReference>
<evidence type="ECO:0000259" key="2">
    <source>
        <dbReference type="SMART" id="SM00829"/>
    </source>
</evidence>
<dbReference type="Pfam" id="PF00107">
    <property type="entry name" value="ADH_zinc_N"/>
    <property type="match status" value="1"/>
</dbReference>
<dbReference type="FunFam" id="3.40.50.720:FF:000244">
    <property type="entry name" value="quinone oxidoreductase"/>
    <property type="match status" value="1"/>
</dbReference>
<dbReference type="Gene3D" id="3.40.50.720">
    <property type="entry name" value="NAD(P)-binding Rossmann-like Domain"/>
    <property type="match status" value="1"/>
</dbReference>
<dbReference type="InterPro" id="IPR011032">
    <property type="entry name" value="GroES-like_sf"/>
</dbReference>
<gene>
    <name evidence="3" type="ORF">C7M84_006506</name>
</gene>
<dbReference type="OrthoDB" id="203908at2759"/>
<dbReference type="SUPFAM" id="SSF51735">
    <property type="entry name" value="NAD(P)-binding Rossmann-fold domains"/>
    <property type="match status" value="1"/>
</dbReference>
<dbReference type="AlphaFoldDB" id="A0A423TET8"/>
<evidence type="ECO:0000256" key="1">
    <source>
        <dbReference type="ARBA" id="ARBA00022857"/>
    </source>
</evidence>
<evidence type="ECO:0000313" key="4">
    <source>
        <dbReference type="Proteomes" id="UP000283509"/>
    </source>
</evidence>
<dbReference type="SMART" id="SM00829">
    <property type="entry name" value="PKS_ER"/>
    <property type="match status" value="1"/>
</dbReference>
<protein>
    <submittedName>
        <fullName evidence="3">Quinone oxidoreductase</fullName>
    </submittedName>
</protein>
<dbReference type="PANTHER" id="PTHR44154">
    <property type="entry name" value="QUINONE OXIDOREDUCTASE"/>
    <property type="match status" value="1"/>
</dbReference>
<dbReference type="PANTHER" id="PTHR44154:SF1">
    <property type="entry name" value="QUINONE OXIDOREDUCTASE"/>
    <property type="match status" value="1"/>
</dbReference>
<dbReference type="EMBL" id="QCYY01001826">
    <property type="protein sequence ID" value="ROT74973.1"/>
    <property type="molecule type" value="Genomic_DNA"/>
</dbReference>
<sequence length="258" mass="27691">MKLERVPVPTVGDKQVLIKVYSSGVNPVDTYVRSGQYKVLPDLPYIPGKDAAGVVHSVGASVTKFKRGDRVFSSQTNRMGTLAEYACVDEPNSLGKRGERVLIHGASGAVGIAATQIAKKLGLYVVGTAGSKEGIELVLRTGADEVVNHRDPKYIDKLSVGEKFDIILEMLSNVNLGHDLNLMKSGARTIVIGCRGPVNIHPHEIQETGSALVRGIRKAGETAIDMVYGFELAQEAHSAVVQTRGSKGKHVIEVQKEP</sequence>
<accession>A0A423TET8</accession>
<comment type="caution">
    <text evidence="3">The sequence shown here is derived from an EMBL/GenBank/DDBJ whole genome shotgun (WGS) entry which is preliminary data.</text>
</comment>
<dbReference type="InterPro" id="IPR051603">
    <property type="entry name" value="Zinc-ADH_QOR/CCCR"/>
</dbReference>
<dbReference type="GO" id="GO:0070402">
    <property type="term" value="F:NADPH binding"/>
    <property type="evidence" value="ECO:0007669"/>
    <property type="project" value="TreeGrafter"/>
</dbReference>
<proteinExistence type="predicted"/>
<dbReference type="InterPro" id="IPR020843">
    <property type="entry name" value="ER"/>
</dbReference>
<feature type="domain" description="Enoyl reductase (ER)" evidence="2">
    <location>
        <begin position="1"/>
        <end position="252"/>
    </location>
</feature>
<dbReference type="GO" id="GO:0003960">
    <property type="term" value="F:quinone reductase (NADPH) activity"/>
    <property type="evidence" value="ECO:0007669"/>
    <property type="project" value="TreeGrafter"/>
</dbReference>